<keyword evidence="1" id="KW-1133">Transmembrane helix</keyword>
<organism evidence="2 3">
    <name type="scientific">Heterobasidion irregulare (strain TC 32-1)</name>
    <dbReference type="NCBI Taxonomy" id="747525"/>
    <lineage>
        <taxon>Eukaryota</taxon>
        <taxon>Fungi</taxon>
        <taxon>Dikarya</taxon>
        <taxon>Basidiomycota</taxon>
        <taxon>Agaricomycotina</taxon>
        <taxon>Agaricomycetes</taxon>
        <taxon>Russulales</taxon>
        <taxon>Bondarzewiaceae</taxon>
        <taxon>Heterobasidion</taxon>
        <taxon>Heterobasidion annosum species complex</taxon>
    </lineage>
</organism>
<evidence type="ECO:0000313" key="2">
    <source>
        <dbReference type="EMBL" id="ETW86519.1"/>
    </source>
</evidence>
<dbReference type="Proteomes" id="UP000030671">
    <property type="component" value="Unassembled WGS sequence"/>
</dbReference>
<evidence type="ECO:0000313" key="3">
    <source>
        <dbReference type="Proteomes" id="UP000030671"/>
    </source>
</evidence>
<feature type="non-terminal residue" evidence="2">
    <location>
        <position position="203"/>
    </location>
</feature>
<gene>
    <name evidence="2" type="ORF">HETIRDRAFT_241893</name>
</gene>
<keyword evidence="3" id="KW-1185">Reference proteome</keyword>
<keyword evidence="1" id="KW-0472">Membrane</keyword>
<proteinExistence type="predicted"/>
<dbReference type="HOGENOM" id="CLU_099928_0_0_1"/>
<reference evidence="2 3" key="1">
    <citation type="journal article" date="2012" name="New Phytol.">
        <title>Insight into trade-off between wood decay and parasitism from the genome of a fungal forest pathogen.</title>
        <authorList>
            <person name="Olson A."/>
            <person name="Aerts A."/>
            <person name="Asiegbu F."/>
            <person name="Belbahri L."/>
            <person name="Bouzid O."/>
            <person name="Broberg A."/>
            <person name="Canback B."/>
            <person name="Coutinho P.M."/>
            <person name="Cullen D."/>
            <person name="Dalman K."/>
            <person name="Deflorio G."/>
            <person name="van Diepen L.T."/>
            <person name="Dunand C."/>
            <person name="Duplessis S."/>
            <person name="Durling M."/>
            <person name="Gonthier P."/>
            <person name="Grimwood J."/>
            <person name="Fossdal C.G."/>
            <person name="Hansson D."/>
            <person name="Henrissat B."/>
            <person name="Hietala A."/>
            <person name="Himmelstrand K."/>
            <person name="Hoffmeister D."/>
            <person name="Hogberg N."/>
            <person name="James T.Y."/>
            <person name="Karlsson M."/>
            <person name="Kohler A."/>
            <person name="Kues U."/>
            <person name="Lee Y.H."/>
            <person name="Lin Y.C."/>
            <person name="Lind M."/>
            <person name="Lindquist E."/>
            <person name="Lombard V."/>
            <person name="Lucas S."/>
            <person name="Lunden K."/>
            <person name="Morin E."/>
            <person name="Murat C."/>
            <person name="Park J."/>
            <person name="Raffaello T."/>
            <person name="Rouze P."/>
            <person name="Salamov A."/>
            <person name="Schmutz J."/>
            <person name="Solheim H."/>
            <person name="Stahlberg J."/>
            <person name="Velez H."/>
            <person name="de Vries R.P."/>
            <person name="Wiebenga A."/>
            <person name="Woodward S."/>
            <person name="Yakovlev I."/>
            <person name="Garbelotto M."/>
            <person name="Martin F."/>
            <person name="Grigoriev I.V."/>
            <person name="Stenlid J."/>
        </authorList>
    </citation>
    <scope>NUCLEOTIDE SEQUENCE [LARGE SCALE GENOMIC DNA]</scope>
    <source>
        <strain evidence="2 3">TC 32-1</strain>
    </source>
</reference>
<dbReference type="AlphaFoldDB" id="W4KLD9"/>
<feature type="transmembrane region" description="Helical" evidence="1">
    <location>
        <begin position="178"/>
        <end position="202"/>
    </location>
</feature>
<dbReference type="eggNOG" id="ENOG502SVCP">
    <property type="taxonomic scope" value="Eukaryota"/>
</dbReference>
<evidence type="ECO:0000256" key="1">
    <source>
        <dbReference type="SAM" id="Phobius"/>
    </source>
</evidence>
<dbReference type="RefSeq" id="XP_009540532.1">
    <property type="nucleotide sequence ID" value="XM_009542237.1"/>
</dbReference>
<feature type="non-terminal residue" evidence="2">
    <location>
        <position position="1"/>
    </location>
</feature>
<name>W4KLD9_HETIT</name>
<dbReference type="GeneID" id="20668910"/>
<dbReference type="OrthoDB" id="3360032at2759"/>
<accession>W4KLD9</accession>
<dbReference type="EMBL" id="KI925454">
    <property type="protein sequence ID" value="ETW86519.1"/>
    <property type="molecule type" value="Genomic_DNA"/>
</dbReference>
<dbReference type="InParanoid" id="W4KLD9"/>
<protein>
    <submittedName>
        <fullName evidence="2">Uncharacterized protein</fullName>
    </submittedName>
</protein>
<dbReference type="STRING" id="747525.W4KLD9"/>
<sequence length="203" mass="21786">LANTEIINFLVTNLANPDHYFLRRPVLSPATYERQWHVDPAPVHTLLESVCDPPVHAAAVNDGTPTPPPCPYEAWAVLDLDEPAWSSYAKFTLRVSWPASSPADFSIQVYTPTELASHLGLPASPPSPLAPVSPPPTTRLRFARIRLVSTGVRARTHAPLMPPPPPPAVAFITILEPLYFTVLPASVAPTVAFLVLVGAAAAA</sequence>
<dbReference type="KEGG" id="hir:HETIRDRAFT_241893"/>
<keyword evidence="1" id="KW-0812">Transmembrane</keyword>